<dbReference type="GO" id="GO:0043161">
    <property type="term" value="P:proteasome-mediated ubiquitin-dependent protein catabolic process"/>
    <property type="evidence" value="ECO:0007669"/>
    <property type="project" value="TreeGrafter"/>
</dbReference>
<dbReference type="GO" id="GO:0031468">
    <property type="term" value="P:nuclear membrane reassembly"/>
    <property type="evidence" value="ECO:0007669"/>
    <property type="project" value="TreeGrafter"/>
</dbReference>
<sequence>PTTNVTVRLVDGSRLVLHLNHSHTISDIRSFVCESRPEYALQPFYFMTSYPSREIEDEHATLAEANLLNSLIVQRLKK</sequence>
<evidence type="ECO:0000259" key="1">
    <source>
        <dbReference type="PROSITE" id="PS50033"/>
    </source>
</evidence>
<proteinExistence type="predicted"/>
<dbReference type="GO" id="GO:0005634">
    <property type="term" value="C:nucleus"/>
    <property type="evidence" value="ECO:0007669"/>
    <property type="project" value="TreeGrafter"/>
</dbReference>
<dbReference type="InterPro" id="IPR001012">
    <property type="entry name" value="UBX_dom"/>
</dbReference>
<name>A0A183I8U9_9BILA</name>
<dbReference type="Gene3D" id="3.10.20.90">
    <property type="entry name" value="Phosphatidylinositol 3-kinase Catalytic Subunit, Chain A, domain 1"/>
    <property type="match status" value="1"/>
</dbReference>
<dbReference type="EMBL" id="UZAM01000046">
    <property type="protein sequence ID" value="VDO78899.1"/>
    <property type="molecule type" value="Genomic_DNA"/>
</dbReference>
<keyword evidence="3" id="KW-1185">Reference proteome</keyword>
<dbReference type="GO" id="GO:0005829">
    <property type="term" value="C:cytosol"/>
    <property type="evidence" value="ECO:0007669"/>
    <property type="project" value="TreeGrafter"/>
</dbReference>
<dbReference type="WBParaSite" id="SBAD_0000005001-mRNA-1">
    <property type="protein sequence ID" value="SBAD_0000005001-mRNA-1"/>
    <property type="gene ID" value="SBAD_0000005001"/>
</dbReference>
<dbReference type="InterPro" id="IPR029071">
    <property type="entry name" value="Ubiquitin-like_domsf"/>
</dbReference>
<dbReference type="GO" id="GO:0000045">
    <property type="term" value="P:autophagosome assembly"/>
    <property type="evidence" value="ECO:0007669"/>
    <property type="project" value="TreeGrafter"/>
</dbReference>
<dbReference type="Proteomes" id="UP000270296">
    <property type="component" value="Unassembled WGS sequence"/>
</dbReference>
<evidence type="ECO:0000313" key="3">
    <source>
        <dbReference type="Proteomes" id="UP000270296"/>
    </source>
</evidence>
<dbReference type="GO" id="GO:0007030">
    <property type="term" value="P:Golgi organization"/>
    <property type="evidence" value="ECO:0007669"/>
    <property type="project" value="TreeGrafter"/>
</dbReference>
<gene>
    <name evidence="2" type="ORF">SBAD_LOCUS42</name>
</gene>
<protein>
    <submittedName>
        <fullName evidence="4">UBX domain-containing protein</fullName>
    </submittedName>
</protein>
<dbReference type="CDD" id="cd01770">
    <property type="entry name" value="UBX_UBXN2"/>
    <property type="match status" value="1"/>
</dbReference>
<dbReference type="PANTHER" id="PTHR23333:SF20">
    <property type="entry name" value="NSFL1 COFACTOR P47"/>
    <property type="match status" value="1"/>
</dbReference>
<dbReference type="AlphaFoldDB" id="A0A183I8U9"/>
<dbReference type="PANTHER" id="PTHR23333">
    <property type="entry name" value="UBX DOMAIN CONTAINING PROTEIN"/>
    <property type="match status" value="1"/>
</dbReference>
<dbReference type="OrthoDB" id="274641at2759"/>
<dbReference type="GO" id="GO:0043130">
    <property type="term" value="F:ubiquitin binding"/>
    <property type="evidence" value="ECO:0007669"/>
    <property type="project" value="TreeGrafter"/>
</dbReference>
<organism evidence="4">
    <name type="scientific">Soboliphyme baturini</name>
    <dbReference type="NCBI Taxonomy" id="241478"/>
    <lineage>
        <taxon>Eukaryota</taxon>
        <taxon>Metazoa</taxon>
        <taxon>Ecdysozoa</taxon>
        <taxon>Nematoda</taxon>
        <taxon>Enoplea</taxon>
        <taxon>Dorylaimia</taxon>
        <taxon>Dioctophymatida</taxon>
        <taxon>Dioctophymatoidea</taxon>
        <taxon>Soboliphymatidae</taxon>
        <taxon>Soboliphyme</taxon>
    </lineage>
</organism>
<feature type="domain" description="UBX" evidence="1">
    <location>
        <begin position="1"/>
        <end position="75"/>
    </location>
</feature>
<reference evidence="4" key="1">
    <citation type="submission" date="2016-06" db="UniProtKB">
        <authorList>
            <consortium name="WormBaseParasite"/>
        </authorList>
    </citation>
    <scope>IDENTIFICATION</scope>
</reference>
<evidence type="ECO:0000313" key="4">
    <source>
        <dbReference type="WBParaSite" id="SBAD_0000005001-mRNA-1"/>
    </source>
</evidence>
<evidence type="ECO:0000313" key="2">
    <source>
        <dbReference type="EMBL" id="VDO78899.1"/>
    </source>
</evidence>
<reference evidence="2 3" key="2">
    <citation type="submission" date="2018-11" db="EMBL/GenBank/DDBJ databases">
        <authorList>
            <consortium name="Pathogen Informatics"/>
        </authorList>
    </citation>
    <scope>NUCLEOTIDE SEQUENCE [LARGE SCALE GENOMIC DNA]</scope>
</reference>
<dbReference type="PROSITE" id="PS50033">
    <property type="entry name" value="UBX"/>
    <property type="match status" value="1"/>
</dbReference>
<accession>A0A183I8U9</accession>
<dbReference type="GO" id="GO:0061025">
    <property type="term" value="P:membrane fusion"/>
    <property type="evidence" value="ECO:0007669"/>
    <property type="project" value="TreeGrafter"/>
</dbReference>
<dbReference type="SUPFAM" id="SSF54236">
    <property type="entry name" value="Ubiquitin-like"/>
    <property type="match status" value="1"/>
</dbReference>
<dbReference type="Pfam" id="PF00789">
    <property type="entry name" value="UBX"/>
    <property type="match status" value="1"/>
</dbReference>